<dbReference type="Proteomes" id="UP000177107">
    <property type="component" value="Unassembled WGS sequence"/>
</dbReference>
<protein>
    <recommendedName>
        <fullName evidence="4">DUF5673 domain-containing protein</fullName>
    </recommendedName>
</protein>
<comment type="caution">
    <text evidence="2">The sequence shown here is derived from an EMBL/GenBank/DDBJ whole genome shotgun (WGS) entry which is preliminary data.</text>
</comment>
<gene>
    <name evidence="2" type="ORF">A3C95_00255</name>
</gene>
<keyword evidence="1" id="KW-0472">Membrane</keyword>
<organism evidence="2 3">
    <name type="scientific">Candidatus Kaiserbacteria bacterium RIFCSPHIGHO2_02_FULL_56_30</name>
    <dbReference type="NCBI Taxonomy" id="1798499"/>
    <lineage>
        <taxon>Bacteria</taxon>
        <taxon>Candidatus Kaiseribacteriota</taxon>
    </lineage>
</organism>
<evidence type="ECO:0000256" key="1">
    <source>
        <dbReference type="SAM" id="Phobius"/>
    </source>
</evidence>
<dbReference type="AlphaFoldDB" id="A0A1F6E2L6"/>
<dbReference type="EMBL" id="MFLM01000019">
    <property type="protein sequence ID" value="OGG67913.1"/>
    <property type="molecule type" value="Genomic_DNA"/>
</dbReference>
<evidence type="ECO:0008006" key="4">
    <source>
        <dbReference type="Google" id="ProtNLM"/>
    </source>
</evidence>
<reference evidence="2 3" key="1">
    <citation type="journal article" date="2016" name="Nat. Commun.">
        <title>Thousands of microbial genomes shed light on interconnected biogeochemical processes in an aquifer system.</title>
        <authorList>
            <person name="Anantharaman K."/>
            <person name="Brown C.T."/>
            <person name="Hug L.A."/>
            <person name="Sharon I."/>
            <person name="Castelle C.J."/>
            <person name="Probst A.J."/>
            <person name="Thomas B.C."/>
            <person name="Singh A."/>
            <person name="Wilkins M.J."/>
            <person name="Karaoz U."/>
            <person name="Brodie E.L."/>
            <person name="Williams K.H."/>
            <person name="Hubbard S.S."/>
            <person name="Banfield J.F."/>
        </authorList>
    </citation>
    <scope>NUCLEOTIDE SEQUENCE [LARGE SCALE GENOMIC DNA]</scope>
</reference>
<feature type="transmembrane region" description="Helical" evidence="1">
    <location>
        <begin position="22"/>
        <end position="52"/>
    </location>
</feature>
<evidence type="ECO:0000313" key="2">
    <source>
        <dbReference type="EMBL" id="OGG67913.1"/>
    </source>
</evidence>
<dbReference type="STRING" id="1798499.A3C95_00255"/>
<name>A0A1F6E2L6_9BACT</name>
<accession>A0A1F6E2L6</accession>
<keyword evidence="1" id="KW-1133">Transmembrane helix</keyword>
<sequence>MQGATFEWEGREYEYDPKSADWYWAVGIVAVALTIAALLFGSYLLAVLVVIATTALALHAAKHPPVHRFALTEQGLIIDHDLYPYEHLHSFAMLEYIGDDKPPVLSIKTESWFAPHLLIPLREVDVDALYTHLLERIEETEHSHSIVDVVAAWLRF</sequence>
<keyword evidence="1" id="KW-0812">Transmembrane</keyword>
<proteinExistence type="predicted"/>
<evidence type="ECO:0000313" key="3">
    <source>
        <dbReference type="Proteomes" id="UP000177107"/>
    </source>
</evidence>